<dbReference type="PANTHER" id="PTHR35601">
    <property type="entry name" value="TOXIN RELE"/>
    <property type="match status" value="1"/>
</dbReference>
<dbReference type="Proteomes" id="UP001441944">
    <property type="component" value="Unassembled WGS sequence"/>
</dbReference>
<dbReference type="RefSeq" id="WP_353399810.1">
    <property type="nucleotide sequence ID" value="NZ_BAABWU010000007.1"/>
</dbReference>
<keyword evidence="2" id="KW-1277">Toxin-antitoxin system</keyword>
<accession>A0ABQ0ALE5</accession>
<comment type="caution">
    <text evidence="3">The sequence shown here is derived from an EMBL/GenBank/DDBJ whole genome shotgun (WGS) entry which is preliminary data.</text>
</comment>
<evidence type="ECO:0000313" key="3">
    <source>
        <dbReference type="EMBL" id="GAA6196696.1"/>
    </source>
</evidence>
<comment type="similarity">
    <text evidence="1">Belongs to the RelE toxin family.</text>
</comment>
<dbReference type="Gene3D" id="3.30.2310.20">
    <property type="entry name" value="RelE-like"/>
    <property type="match status" value="1"/>
</dbReference>
<reference evidence="3 4" key="1">
    <citation type="submission" date="2024-04" db="EMBL/GenBank/DDBJ databases">
        <title>Draft genome sequence of Pseudophaeobacter arcticus NBRC 116598.</title>
        <authorList>
            <person name="Miyakawa T."/>
            <person name="Kusuya Y."/>
            <person name="Miura T."/>
        </authorList>
    </citation>
    <scope>NUCLEOTIDE SEQUENCE [LARGE SCALE GENOMIC DNA]</scope>
    <source>
        <strain evidence="3 4">SU-CL00105</strain>
    </source>
</reference>
<evidence type="ECO:0000256" key="1">
    <source>
        <dbReference type="ARBA" id="ARBA00006226"/>
    </source>
</evidence>
<organism evidence="3 4">
    <name type="scientific">Pseudophaeobacter arcticus</name>
    <dbReference type="NCBI Taxonomy" id="385492"/>
    <lineage>
        <taxon>Bacteria</taxon>
        <taxon>Pseudomonadati</taxon>
        <taxon>Pseudomonadota</taxon>
        <taxon>Alphaproteobacteria</taxon>
        <taxon>Rhodobacterales</taxon>
        <taxon>Paracoccaceae</taxon>
        <taxon>Pseudophaeobacter</taxon>
    </lineage>
</organism>
<evidence type="ECO:0000313" key="4">
    <source>
        <dbReference type="Proteomes" id="UP001441944"/>
    </source>
</evidence>
<proteinExistence type="inferred from homology"/>
<dbReference type="SUPFAM" id="SSF143011">
    <property type="entry name" value="RelE-like"/>
    <property type="match status" value="1"/>
</dbReference>
<gene>
    <name evidence="3" type="ORF">NBRC116598_21400</name>
</gene>
<protein>
    <submittedName>
        <fullName evidence="3">Type II toxin-antitoxin system RelE/ParE family toxin</fullName>
    </submittedName>
</protein>
<sequence length="93" mass="10917">MTFELEFHEKALKEFKVLQPNIREQFKAKLKERLRHPRVPAAKLSGHPNRYKIKLKKPPLRLVYEVVDSRVVVQVIAIGKRDRSLAYKAAAKR</sequence>
<keyword evidence="4" id="KW-1185">Reference proteome</keyword>
<dbReference type="InterPro" id="IPR007712">
    <property type="entry name" value="RelE/ParE_toxin"/>
</dbReference>
<evidence type="ECO:0000256" key="2">
    <source>
        <dbReference type="ARBA" id="ARBA00022649"/>
    </source>
</evidence>
<dbReference type="PANTHER" id="PTHR35601:SF1">
    <property type="entry name" value="TOXIN RELE"/>
    <property type="match status" value="1"/>
</dbReference>
<dbReference type="EMBL" id="BAABWU010000007">
    <property type="protein sequence ID" value="GAA6196696.1"/>
    <property type="molecule type" value="Genomic_DNA"/>
</dbReference>
<dbReference type="InterPro" id="IPR035093">
    <property type="entry name" value="RelE/ParE_toxin_dom_sf"/>
</dbReference>
<dbReference type="Pfam" id="PF05016">
    <property type="entry name" value="ParE_toxin"/>
    <property type="match status" value="1"/>
</dbReference>
<name>A0ABQ0ALE5_9RHOB</name>